<evidence type="ECO:0000256" key="2">
    <source>
        <dbReference type="SAM" id="MobiDB-lite"/>
    </source>
</evidence>
<dbReference type="InterPro" id="IPR056151">
    <property type="entry name" value="Beta-prop_DCAF12"/>
</dbReference>
<dbReference type="Pfam" id="PF23760">
    <property type="entry name" value="Beta-prop_DCAF12"/>
    <property type="match status" value="2"/>
</dbReference>
<protein>
    <submittedName>
        <fullName evidence="4">DDB1- and CUL4-associated factor 12</fullName>
    </submittedName>
</protein>
<dbReference type="PROSITE" id="PS50294">
    <property type="entry name" value="WD_REPEATS_REGION"/>
    <property type="match status" value="1"/>
</dbReference>
<accession>A0A9P3HLJ8</accession>
<dbReference type="GO" id="GO:0016226">
    <property type="term" value="P:iron-sulfur cluster assembly"/>
    <property type="evidence" value="ECO:0007669"/>
    <property type="project" value="TreeGrafter"/>
</dbReference>
<dbReference type="PROSITE" id="PS50082">
    <property type="entry name" value="WD_REPEATS_2"/>
    <property type="match status" value="1"/>
</dbReference>
<dbReference type="InterPro" id="IPR015943">
    <property type="entry name" value="WD40/YVTN_repeat-like_dom_sf"/>
</dbReference>
<feature type="region of interest" description="Disordered" evidence="2">
    <location>
        <begin position="84"/>
        <end position="221"/>
    </location>
</feature>
<dbReference type="GO" id="GO:0097361">
    <property type="term" value="C:cytosolic [4Fe-4S] assembly targeting complex"/>
    <property type="evidence" value="ECO:0007669"/>
    <property type="project" value="TreeGrafter"/>
</dbReference>
<feature type="compositionally biased region" description="Low complexity" evidence="2">
    <location>
        <begin position="129"/>
        <end position="157"/>
    </location>
</feature>
<feature type="domain" description="DDB1- and CUL4-associated factor 12 beta-propeller" evidence="3">
    <location>
        <begin position="406"/>
        <end position="455"/>
    </location>
</feature>
<keyword evidence="1" id="KW-0853">WD repeat</keyword>
<feature type="domain" description="DDB1- and CUL4-associated factor 12 beta-propeller" evidence="3">
    <location>
        <begin position="615"/>
        <end position="912"/>
    </location>
</feature>
<dbReference type="AlphaFoldDB" id="A0A9P3HLJ8"/>
<feature type="compositionally biased region" description="Polar residues" evidence="2">
    <location>
        <begin position="366"/>
        <end position="382"/>
    </location>
</feature>
<dbReference type="PANTHER" id="PTHR19920">
    <property type="entry name" value="WD40 PROTEIN CIAO1"/>
    <property type="match status" value="1"/>
</dbReference>
<name>A0A9P3HLJ8_9FUNG</name>
<organism evidence="4 5">
    <name type="scientific">Entomortierella parvispora</name>
    <dbReference type="NCBI Taxonomy" id="205924"/>
    <lineage>
        <taxon>Eukaryota</taxon>
        <taxon>Fungi</taxon>
        <taxon>Fungi incertae sedis</taxon>
        <taxon>Mucoromycota</taxon>
        <taxon>Mortierellomycotina</taxon>
        <taxon>Mortierellomycetes</taxon>
        <taxon>Mortierellales</taxon>
        <taxon>Mortierellaceae</taxon>
        <taxon>Entomortierella</taxon>
    </lineage>
</organism>
<evidence type="ECO:0000256" key="1">
    <source>
        <dbReference type="PROSITE-ProRule" id="PRU00221"/>
    </source>
</evidence>
<evidence type="ECO:0000313" key="5">
    <source>
        <dbReference type="Proteomes" id="UP000827284"/>
    </source>
</evidence>
<keyword evidence="5" id="KW-1185">Reference proteome</keyword>
<feature type="compositionally biased region" description="Low complexity" evidence="2">
    <location>
        <begin position="203"/>
        <end position="221"/>
    </location>
</feature>
<feature type="compositionally biased region" description="Polar residues" evidence="2">
    <location>
        <begin position="294"/>
        <end position="320"/>
    </location>
</feature>
<reference evidence="4" key="1">
    <citation type="submission" date="2021-11" db="EMBL/GenBank/DDBJ databases">
        <authorList>
            <person name="Herlambang A."/>
            <person name="Guo Y."/>
            <person name="Takashima Y."/>
            <person name="Nishizawa T."/>
        </authorList>
    </citation>
    <scope>NUCLEOTIDE SEQUENCE</scope>
    <source>
        <strain evidence="4">E1425</strain>
    </source>
</reference>
<feature type="compositionally biased region" description="Low complexity" evidence="2">
    <location>
        <begin position="352"/>
        <end position="365"/>
    </location>
</feature>
<dbReference type="Proteomes" id="UP000827284">
    <property type="component" value="Unassembled WGS sequence"/>
</dbReference>
<dbReference type="EMBL" id="BQFW01000015">
    <property type="protein sequence ID" value="GJJ78816.1"/>
    <property type="molecule type" value="Genomic_DNA"/>
</dbReference>
<dbReference type="Gene3D" id="2.130.10.10">
    <property type="entry name" value="YVTN repeat-like/Quinoprotein amine dehydrogenase"/>
    <property type="match status" value="2"/>
</dbReference>
<dbReference type="OrthoDB" id="10251741at2759"/>
<dbReference type="InterPro" id="IPR001680">
    <property type="entry name" value="WD40_rpt"/>
</dbReference>
<feature type="compositionally biased region" description="Low complexity" evidence="2">
    <location>
        <begin position="107"/>
        <end position="120"/>
    </location>
</feature>
<feature type="region of interest" description="Disordered" evidence="2">
    <location>
        <begin position="15"/>
        <end position="50"/>
    </location>
</feature>
<sequence length="912" mass="96701">MISYTALETHPPRKSILGSLRKREYQTRQQQVRRGTPRRIGCPPRLYDDDSAFVHPQQVVSPQGSPEIGTSGSHRSSISAANRGVIHHPHNTSGGKRLNLGKGQGEAAAGKSLPSSSASLPPHPRLFPSRKSSSPSLSSSFNASSSSSSVHSSSQPPSQTPALHPLASSLTCNDHNLDSDAMDTSPDMPVSTSDTAMDWTAVSTPSSPPSRRLSISSSSSASTKGFVMVDHAVAGSSGGSTIASTPSVMSLGSSSSASLSTTDLNANVSRTHAALMNAHLSAAQLGGGVGRRMSSPSISTTLAPNSPYNHSPPGSSTSLSCRRTTADVMQPRPSSALSGARTWVSCSSSIPSVSSFSGSTSSAESQPSLQRRTSFVSLSQPNGAVPKKDSGKYLDGTADIVSSRMPLIVAEREYAMNGHDKIFTAKWISSDEVLMGTKCNKLFVLDTRTNRRISLGRLDESLCESQESVVSRMSELHTEYEKRLNTPIVASTRFISRSSNSRNNSGTNSSSSSISNFSMLSGSSTIGLASSLERGLRFFNAGRRSSTPSFSSATLVPFPQPGAVVTHTAATTVSNISNNTDRHPNNDLHMTTNANPNTNANTQTAAGTEISGSNHTIAATSTSAGIRSLSINPSRTLLAVGSGDPYQVTIYSVPEYEPVGMMYGHTDLVFSLTWISDTVLVSGARDGSMRVWSMASEVMATLPAVSEPVEVRFSVLKKTQEKARIRDLTLNRATGQLMTLAAEGYVKLWDRENYNSIMTLKLIHSAETVCLTSNTSANLYAVGSQSHISVVDPRSSSVVHVADSCDEGWGVRALNFKSHIITTGGGFGRIGFYDMRAQKYLDGFENGATKRHYLDIGSGWLNRETAYAGTISGITIRNAVYALEYDASGSRLFTAGGPLQLGLCGAYAGLWS</sequence>
<evidence type="ECO:0000259" key="3">
    <source>
        <dbReference type="Pfam" id="PF23760"/>
    </source>
</evidence>
<dbReference type="SUPFAM" id="SSF50978">
    <property type="entry name" value="WD40 repeat-like"/>
    <property type="match status" value="1"/>
</dbReference>
<feature type="region of interest" description="Disordered" evidence="2">
    <location>
        <begin position="287"/>
        <end position="320"/>
    </location>
</feature>
<reference evidence="4" key="2">
    <citation type="journal article" date="2022" name="Microbiol. Resour. Announc.">
        <title>Whole-Genome Sequence of Entomortierella parvispora E1425, a Mucoromycotan Fungus Associated with Burkholderiaceae-Related Endosymbiotic Bacteria.</title>
        <authorList>
            <person name="Herlambang A."/>
            <person name="Guo Y."/>
            <person name="Takashima Y."/>
            <person name="Narisawa K."/>
            <person name="Ohta H."/>
            <person name="Nishizawa T."/>
        </authorList>
    </citation>
    <scope>NUCLEOTIDE SEQUENCE</scope>
    <source>
        <strain evidence="4">E1425</strain>
    </source>
</reference>
<proteinExistence type="predicted"/>
<evidence type="ECO:0000313" key="4">
    <source>
        <dbReference type="EMBL" id="GJJ78816.1"/>
    </source>
</evidence>
<dbReference type="SMART" id="SM00320">
    <property type="entry name" value="WD40"/>
    <property type="match status" value="4"/>
</dbReference>
<comment type="caution">
    <text evidence="4">The sequence shown here is derived from an EMBL/GenBank/DDBJ whole genome shotgun (WGS) entry which is preliminary data.</text>
</comment>
<dbReference type="InterPro" id="IPR036322">
    <property type="entry name" value="WD40_repeat_dom_sf"/>
</dbReference>
<feature type="region of interest" description="Disordered" evidence="2">
    <location>
        <begin position="352"/>
        <end position="390"/>
    </location>
</feature>
<gene>
    <name evidence="4" type="ORF">EMPS_11175</name>
</gene>
<dbReference type="PANTHER" id="PTHR19920:SF0">
    <property type="entry name" value="CYTOSOLIC IRON-SULFUR PROTEIN ASSEMBLY PROTEIN CIAO1-RELATED"/>
    <property type="match status" value="1"/>
</dbReference>
<feature type="repeat" description="WD" evidence="1">
    <location>
        <begin position="662"/>
        <end position="702"/>
    </location>
</feature>